<feature type="compositionally biased region" description="Polar residues" evidence="13">
    <location>
        <begin position="1"/>
        <end position="10"/>
    </location>
</feature>
<dbReference type="Gene3D" id="1.25.40.820">
    <property type="match status" value="1"/>
</dbReference>
<keyword evidence="7 12" id="KW-0904">Protein phosphatase</keyword>
<dbReference type="PANTHER" id="PTHR14732:SF0">
    <property type="entry name" value="RNA POLYMERASE II SUBUNIT B1 CTD PHOSPHATASE RPAP2-RELATED"/>
    <property type="match status" value="1"/>
</dbReference>
<comment type="function">
    <text evidence="12">Putative RNA polymerase II subunit B1 C-terminal domain (CTD) phosphatase involved in RNA polymerase II transcription regulation.</text>
</comment>
<keyword evidence="4 12" id="KW-0863">Zinc-finger</keyword>
<reference evidence="16" key="1">
    <citation type="submission" date="2020-06" db="EMBL/GenBank/DDBJ databases">
        <title>A chromosome-scale genome assembly of Talaromyces rugulosus W13939.</title>
        <authorList>
            <person name="Wang B."/>
            <person name="Guo L."/>
            <person name="Ye K."/>
            <person name="Wang L."/>
        </authorList>
    </citation>
    <scope>NUCLEOTIDE SEQUENCE [LARGE SCALE GENOMIC DNA]</scope>
    <source>
        <strain evidence="16">W13939</strain>
    </source>
</reference>
<sequence length="317" mass="34876">MEQSQTNAQPQHMHYKHRDGRAPNPQHLAIALHHANQIQAQKDAEAFILDRILELIELPSSPSADAANPSPADVAALKTALVPFQPTDFDNLVLERNIEGRCGYTLCPHMHRKEDSNAKFRIVWGPKGGADHGREMKIVSREKLEMWCSEACAERAMYLRLQLVEDPVWERRAGDGATKQVTLLEEARALQKTKKAAKSEGDRQQRLNATGSVAPVALEDKLEALALKADSDAEGSKQLAVERGDSKSAFQQNGRVDIQILEKEPDVKNANITAPSPRPGDQTGGSIEGYVPHTADHIKSRNGPVQDEGNDDVLDSL</sequence>
<dbReference type="GO" id="GO:0043175">
    <property type="term" value="F:RNA polymerase core enzyme binding"/>
    <property type="evidence" value="ECO:0007669"/>
    <property type="project" value="UniProtKB-UniRule"/>
</dbReference>
<proteinExistence type="inferred from homology"/>
<accession>A0A7H8R771</accession>
<feature type="compositionally biased region" description="Acidic residues" evidence="13">
    <location>
        <begin position="308"/>
        <end position="317"/>
    </location>
</feature>
<evidence type="ECO:0000256" key="1">
    <source>
        <dbReference type="ARBA" id="ARBA00004123"/>
    </source>
</evidence>
<comment type="catalytic activity">
    <reaction evidence="10 12">
        <text>O-phospho-L-threonyl-[protein] + H2O = L-threonyl-[protein] + phosphate</text>
        <dbReference type="Rhea" id="RHEA:47004"/>
        <dbReference type="Rhea" id="RHEA-COMP:11060"/>
        <dbReference type="Rhea" id="RHEA-COMP:11605"/>
        <dbReference type="ChEBI" id="CHEBI:15377"/>
        <dbReference type="ChEBI" id="CHEBI:30013"/>
        <dbReference type="ChEBI" id="CHEBI:43474"/>
        <dbReference type="ChEBI" id="CHEBI:61977"/>
        <dbReference type="EC" id="3.1.3.16"/>
    </reaction>
</comment>
<evidence type="ECO:0000259" key="14">
    <source>
        <dbReference type="PROSITE" id="PS51479"/>
    </source>
</evidence>
<comment type="catalytic activity">
    <reaction evidence="9 12">
        <text>O-phospho-L-seryl-[protein] + H2O = L-seryl-[protein] + phosphate</text>
        <dbReference type="Rhea" id="RHEA:20629"/>
        <dbReference type="Rhea" id="RHEA-COMP:9863"/>
        <dbReference type="Rhea" id="RHEA-COMP:11604"/>
        <dbReference type="ChEBI" id="CHEBI:15377"/>
        <dbReference type="ChEBI" id="CHEBI:29999"/>
        <dbReference type="ChEBI" id="CHEBI:43474"/>
        <dbReference type="ChEBI" id="CHEBI:83421"/>
        <dbReference type="EC" id="3.1.3.16"/>
    </reaction>
</comment>
<keyword evidence="6 12" id="KW-0862">Zinc</keyword>
<evidence type="ECO:0000256" key="6">
    <source>
        <dbReference type="ARBA" id="ARBA00022833"/>
    </source>
</evidence>
<evidence type="ECO:0000313" key="15">
    <source>
        <dbReference type="EMBL" id="QKX60693.1"/>
    </source>
</evidence>
<dbReference type="OrthoDB" id="2590500at2759"/>
<comment type="subcellular location">
    <subcellularLocation>
        <location evidence="1 12">Nucleus</location>
    </subcellularLocation>
</comment>
<protein>
    <recommendedName>
        <fullName evidence="12">RNA polymerase II subunit B1 CTD phosphatase RPAP2 homolog</fullName>
        <ecNumber evidence="12">3.1.3.16</ecNumber>
    </recommendedName>
</protein>
<dbReference type="Pfam" id="PF04181">
    <property type="entry name" value="RPAP2_Rtr1"/>
    <property type="match status" value="1"/>
</dbReference>
<gene>
    <name evidence="15" type="ORF">TRUGW13939_07839</name>
</gene>
<dbReference type="GeneID" id="55995329"/>
<dbReference type="GO" id="GO:0008270">
    <property type="term" value="F:zinc ion binding"/>
    <property type="evidence" value="ECO:0007669"/>
    <property type="project" value="UniProtKB-KW"/>
</dbReference>
<evidence type="ECO:0000256" key="3">
    <source>
        <dbReference type="ARBA" id="ARBA00022723"/>
    </source>
</evidence>
<keyword evidence="16" id="KW-1185">Reference proteome</keyword>
<evidence type="ECO:0000256" key="5">
    <source>
        <dbReference type="ARBA" id="ARBA00022801"/>
    </source>
</evidence>
<comment type="similarity">
    <text evidence="2 11 12">Belongs to the RPAP2 family.</text>
</comment>
<dbReference type="GO" id="GO:0005737">
    <property type="term" value="C:cytoplasm"/>
    <property type="evidence" value="ECO:0007669"/>
    <property type="project" value="TreeGrafter"/>
</dbReference>
<dbReference type="InterPro" id="IPR039693">
    <property type="entry name" value="Rtr1/RPAP2"/>
</dbReference>
<dbReference type="PROSITE" id="PS51479">
    <property type="entry name" value="ZF_RTR1"/>
    <property type="match status" value="1"/>
</dbReference>
<evidence type="ECO:0000256" key="4">
    <source>
        <dbReference type="ARBA" id="ARBA00022771"/>
    </source>
</evidence>
<name>A0A7H8R771_TALRU</name>
<keyword evidence="3 12" id="KW-0479">Metal-binding</keyword>
<dbReference type="PANTHER" id="PTHR14732">
    <property type="entry name" value="RNA POLYMERASE II SUBUNIT B1 CTD PHOSPHATASE RPAP2-RELATED"/>
    <property type="match status" value="1"/>
</dbReference>
<feature type="domain" description="RTR1-type" evidence="14">
    <location>
        <begin position="79"/>
        <end position="172"/>
    </location>
</feature>
<dbReference type="RefSeq" id="XP_035346869.1">
    <property type="nucleotide sequence ID" value="XM_035490976.1"/>
</dbReference>
<evidence type="ECO:0000256" key="10">
    <source>
        <dbReference type="ARBA" id="ARBA00048336"/>
    </source>
</evidence>
<evidence type="ECO:0000256" key="9">
    <source>
        <dbReference type="ARBA" id="ARBA00047761"/>
    </source>
</evidence>
<dbReference type="KEGG" id="trg:TRUGW13939_07839"/>
<dbReference type="AlphaFoldDB" id="A0A7H8R771"/>
<keyword evidence="5 12" id="KW-0378">Hydrolase</keyword>
<feature type="region of interest" description="Disordered" evidence="13">
    <location>
        <begin position="264"/>
        <end position="317"/>
    </location>
</feature>
<evidence type="ECO:0000256" key="7">
    <source>
        <dbReference type="ARBA" id="ARBA00022912"/>
    </source>
</evidence>
<dbReference type="InterPro" id="IPR007308">
    <property type="entry name" value="Rtr1/RPAP2_dom"/>
</dbReference>
<dbReference type="InterPro" id="IPR038534">
    <property type="entry name" value="Rtr1/RPAP2_sf"/>
</dbReference>
<evidence type="ECO:0000256" key="2">
    <source>
        <dbReference type="ARBA" id="ARBA00005676"/>
    </source>
</evidence>
<organism evidence="15 16">
    <name type="scientific">Talaromyces rugulosus</name>
    <name type="common">Penicillium rugulosum</name>
    <dbReference type="NCBI Taxonomy" id="121627"/>
    <lineage>
        <taxon>Eukaryota</taxon>
        <taxon>Fungi</taxon>
        <taxon>Dikarya</taxon>
        <taxon>Ascomycota</taxon>
        <taxon>Pezizomycotina</taxon>
        <taxon>Eurotiomycetes</taxon>
        <taxon>Eurotiomycetidae</taxon>
        <taxon>Eurotiales</taxon>
        <taxon>Trichocomaceae</taxon>
        <taxon>Talaromyces</taxon>
        <taxon>Talaromyces sect. Islandici</taxon>
    </lineage>
</organism>
<dbReference type="Proteomes" id="UP000509510">
    <property type="component" value="Chromosome IV"/>
</dbReference>
<keyword evidence="8 12" id="KW-0539">Nucleus</keyword>
<evidence type="ECO:0000256" key="11">
    <source>
        <dbReference type="PROSITE-ProRule" id="PRU00812"/>
    </source>
</evidence>
<evidence type="ECO:0000256" key="13">
    <source>
        <dbReference type="SAM" id="MobiDB-lite"/>
    </source>
</evidence>
<dbReference type="FunFam" id="1.25.40.820:FF:000004">
    <property type="entry name" value="Putative RNA polymerase II subunit B1 CTD phosphatase rtr1"/>
    <property type="match status" value="1"/>
</dbReference>
<evidence type="ECO:0000256" key="8">
    <source>
        <dbReference type="ARBA" id="ARBA00023242"/>
    </source>
</evidence>
<dbReference type="EC" id="3.1.3.16" evidence="12"/>
<evidence type="ECO:0000313" key="16">
    <source>
        <dbReference type="Proteomes" id="UP000509510"/>
    </source>
</evidence>
<dbReference type="GO" id="GO:0005634">
    <property type="term" value="C:nucleus"/>
    <property type="evidence" value="ECO:0007669"/>
    <property type="project" value="UniProtKB-SubCell"/>
</dbReference>
<dbReference type="GO" id="GO:0008420">
    <property type="term" value="F:RNA polymerase II CTD heptapeptide repeat phosphatase activity"/>
    <property type="evidence" value="ECO:0007669"/>
    <property type="project" value="UniProtKB-UniRule"/>
</dbReference>
<evidence type="ECO:0000256" key="12">
    <source>
        <dbReference type="RuleBase" id="RU367080"/>
    </source>
</evidence>
<dbReference type="EMBL" id="CP055901">
    <property type="protein sequence ID" value="QKX60693.1"/>
    <property type="molecule type" value="Genomic_DNA"/>
</dbReference>
<feature type="region of interest" description="Disordered" evidence="13">
    <location>
        <begin position="1"/>
        <end position="23"/>
    </location>
</feature>